<organism evidence="7 8">
    <name type="scientific">Nocardia tenerifensis</name>
    <dbReference type="NCBI Taxonomy" id="228006"/>
    <lineage>
        <taxon>Bacteria</taxon>
        <taxon>Bacillati</taxon>
        <taxon>Actinomycetota</taxon>
        <taxon>Actinomycetes</taxon>
        <taxon>Mycobacteriales</taxon>
        <taxon>Nocardiaceae</taxon>
        <taxon>Nocardia</taxon>
    </lineage>
</organism>
<evidence type="ECO:0000313" key="8">
    <source>
        <dbReference type="Proteomes" id="UP000247569"/>
    </source>
</evidence>
<comment type="caution">
    <text evidence="7">The sequence shown here is derived from an EMBL/GenBank/DDBJ whole genome shotgun (WGS) entry which is preliminary data.</text>
</comment>
<gene>
    <name evidence="7" type="ORF">DFR70_110136</name>
</gene>
<keyword evidence="5" id="KW-0804">Transcription</keyword>
<dbReference type="PRINTS" id="PR00039">
    <property type="entry name" value="HTHLYSR"/>
</dbReference>
<dbReference type="InterPro" id="IPR000847">
    <property type="entry name" value="LysR_HTH_N"/>
</dbReference>
<protein>
    <submittedName>
        <fullName evidence="7">DNA-binding transcriptional LysR family regulator</fullName>
    </submittedName>
</protein>
<keyword evidence="4" id="KW-0010">Activator</keyword>
<dbReference type="SUPFAM" id="SSF53850">
    <property type="entry name" value="Periplasmic binding protein-like II"/>
    <property type="match status" value="1"/>
</dbReference>
<dbReference type="InterPro" id="IPR036388">
    <property type="entry name" value="WH-like_DNA-bd_sf"/>
</dbReference>
<evidence type="ECO:0000259" key="6">
    <source>
        <dbReference type="PROSITE" id="PS50931"/>
    </source>
</evidence>
<evidence type="ECO:0000256" key="3">
    <source>
        <dbReference type="ARBA" id="ARBA00023125"/>
    </source>
</evidence>
<dbReference type="InterPro" id="IPR036390">
    <property type="entry name" value="WH_DNA-bd_sf"/>
</dbReference>
<dbReference type="Gene3D" id="3.40.190.290">
    <property type="match status" value="1"/>
</dbReference>
<dbReference type="InterPro" id="IPR005119">
    <property type="entry name" value="LysR_subst-bd"/>
</dbReference>
<comment type="similarity">
    <text evidence="1">Belongs to the LysR transcriptional regulatory family.</text>
</comment>
<dbReference type="AlphaFoldDB" id="A0A318JZX1"/>
<name>A0A318JZX1_9NOCA</name>
<dbReference type="PANTHER" id="PTHR30346:SF28">
    <property type="entry name" value="HTH-TYPE TRANSCRIPTIONAL REGULATOR CYNR"/>
    <property type="match status" value="1"/>
</dbReference>
<dbReference type="EMBL" id="QJKF01000010">
    <property type="protein sequence ID" value="PXX60296.1"/>
    <property type="molecule type" value="Genomic_DNA"/>
</dbReference>
<dbReference type="GO" id="GO:0003700">
    <property type="term" value="F:DNA-binding transcription factor activity"/>
    <property type="evidence" value="ECO:0007669"/>
    <property type="project" value="InterPro"/>
</dbReference>
<evidence type="ECO:0000256" key="2">
    <source>
        <dbReference type="ARBA" id="ARBA00023015"/>
    </source>
</evidence>
<reference evidence="7 8" key="1">
    <citation type="submission" date="2018-05" db="EMBL/GenBank/DDBJ databases">
        <title>Genomic Encyclopedia of Type Strains, Phase IV (KMG-IV): sequencing the most valuable type-strain genomes for metagenomic binning, comparative biology and taxonomic classification.</title>
        <authorList>
            <person name="Goeker M."/>
        </authorList>
    </citation>
    <scope>NUCLEOTIDE SEQUENCE [LARGE SCALE GENOMIC DNA]</scope>
    <source>
        <strain evidence="7 8">DSM 44704</strain>
    </source>
</reference>
<dbReference type="Proteomes" id="UP000247569">
    <property type="component" value="Unassembled WGS sequence"/>
</dbReference>
<evidence type="ECO:0000313" key="7">
    <source>
        <dbReference type="EMBL" id="PXX60296.1"/>
    </source>
</evidence>
<proteinExistence type="inferred from homology"/>
<accession>A0A318JZX1</accession>
<evidence type="ECO:0000256" key="4">
    <source>
        <dbReference type="ARBA" id="ARBA00023159"/>
    </source>
</evidence>
<dbReference type="Gene3D" id="1.10.10.10">
    <property type="entry name" value="Winged helix-like DNA-binding domain superfamily/Winged helix DNA-binding domain"/>
    <property type="match status" value="1"/>
</dbReference>
<dbReference type="PROSITE" id="PS50931">
    <property type="entry name" value="HTH_LYSR"/>
    <property type="match status" value="1"/>
</dbReference>
<sequence length="311" mass="33595">MLAEDLEWFTTLAELERVGAAAERLHIAQPTLSRMLGRLERRLGVELFDRRGKRITLNEFGRVYYEHARRAQAELDAAGKYIADLSSPANGVVRLSFLHSFGGWLVPQLVGEFRRGSARLTFALRQGPAEMVATDVLDGTSDLGIVSPRPAVSGIGWHGLLRQRLALAVPVGHRLAGRRQARLAEVADEDFIAMHPGFGMRRIVDDLCAAADLRPRIAFEASDLITVAGLVAAGLGVGVLPEEDLGPSSVGRVAGAPAEARRSGPVLIPLADAGATREVGLVWSAAASTSGAARRFRDFTEDWARRRRGIP</sequence>
<dbReference type="RefSeq" id="WP_040732957.1">
    <property type="nucleotide sequence ID" value="NZ_QJKF01000010.1"/>
</dbReference>
<dbReference type="FunFam" id="1.10.10.10:FF:000001">
    <property type="entry name" value="LysR family transcriptional regulator"/>
    <property type="match status" value="1"/>
</dbReference>
<keyword evidence="8" id="KW-1185">Reference proteome</keyword>
<dbReference type="OrthoDB" id="9803735at2"/>
<dbReference type="GO" id="GO:0003677">
    <property type="term" value="F:DNA binding"/>
    <property type="evidence" value="ECO:0007669"/>
    <property type="project" value="UniProtKB-KW"/>
</dbReference>
<dbReference type="SUPFAM" id="SSF46785">
    <property type="entry name" value="Winged helix' DNA-binding domain"/>
    <property type="match status" value="1"/>
</dbReference>
<dbReference type="GO" id="GO:0032993">
    <property type="term" value="C:protein-DNA complex"/>
    <property type="evidence" value="ECO:0007669"/>
    <property type="project" value="TreeGrafter"/>
</dbReference>
<evidence type="ECO:0000256" key="1">
    <source>
        <dbReference type="ARBA" id="ARBA00009437"/>
    </source>
</evidence>
<evidence type="ECO:0000256" key="5">
    <source>
        <dbReference type="ARBA" id="ARBA00023163"/>
    </source>
</evidence>
<dbReference type="Pfam" id="PF00126">
    <property type="entry name" value="HTH_1"/>
    <property type="match status" value="1"/>
</dbReference>
<dbReference type="PANTHER" id="PTHR30346">
    <property type="entry name" value="TRANSCRIPTIONAL DUAL REGULATOR HCAR-RELATED"/>
    <property type="match status" value="1"/>
</dbReference>
<keyword evidence="2" id="KW-0805">Transcription regulation</keyword>
<feature type="domain" description="HTH lysR-type" evidence="6">
    <location>
        <begin position="1"/>
        <end position="58"/>
    </location>
</feature>
<dbReference type="Pfam" id="PF03466">
    <property type="entry name" value="LysR_substrate"/>
    <property type="match status" value="1"/>
</dbReference>
<dbReference type="CDD" id="cd08434">
    <property type="entry name" value="PBP2_GltC_like"/>
    <property type="match status" value="1"/>
</dbReference>
<keyword evidence="3 7" id="KW-0238">DNA-binding</keyword>